<dbReference type="InterPro" id="IPR011009">
    <property type="entry name" value="Kinase-like_dom_sf"/>
</dbReference>
<dbReference type="InterPro" id="IPR050494">
    <property type="entry name" value="Ser_Thr_dual-spec_kinase"/>
</dbReference>
<dbReference type="SUPFAM" id="SSF56112">
    <property type="entry name" value="Protein kinase-like (PK-like)"/>
    <property type="match status" value="1"/>
</dbReference>
<keyword evidence="4 7" id="KW-0547">Nucleotide-binding</keyword>
<feature type="compositionally biased region" description="Basic and acidic residues" evidence="8">
    <location>
        <begin position="710"/>
        <end position="725"/>
    </location>
</feature>
<feature type="compositionally biased region" description="Low complexity" evidence="8">
    <location>
        <begin position="1092"/>
        <end position="1135"/>
    </location>
</feature>
<feature type="compositionally biased region" description="Low complexity" evidence="8">
    <location>
        <begin position="434"/>
        <end position="448"/>
    </location>
</feature>
<feature type="region of interest" description="Disordered" evidence="8">
    <location>
        <begin position="1"/>
        <end position="84"/>
    </location>
</feature>
<sequence length="1882" mass="202631">MSTSSSPHIGSAALDAVTSRKRDRPPALTLESSDPKAVSDGEVRYHQPNGKMDSSTRQPRLHVSASERPSQTVDSESEVPRSVSATSSLAYYFSNPSREDSPALPLINEALASTTPETRLINGPFTPGRDPAGIDRQGLIGVGELATPRWARGPRRGQNEDEKEDEDEDDVDEENEIIIGDDEKDGPDSPWTIEAVNSESDEKDEPTPFMPIPRTIRPRPSMTSESGGEEILYPRNVHAVDVSKHPLPSEPLASHEESPLVSPSSELPPAEPEPLLHTSPPSAFAPMRKAKKRSSDEFELDNAGTLVSKRPESSGGPTDKSKDEQGSSRKHRSLGVGVPSSILSSREKGKDRRRDTIGLSGSVLKTSTVGRADKHTRQTSASSSSSSHADALTGSRRVHATDFSHLPPSPSTSSIQQFLQHTSPNITAPPLPPSSREASAHSAHVAHSLLRGTQEGWSGMGDEETAEALRKLDGLSGKGARARASVGSLSRSASLSRPGTPAKAGIGPQWEGIENSKSSRRGSTNTKENVGGKKEKDAKETPPIGLGFSDLLQEPELVGSAITSSDDQQPMSTAVITDKKKTGTPSARSSFTPKRGSASSTNYTSTPTTTSSRDSAQLSSNTSATSVSAHSGRYSSGKNRRNSAGSDISNAAYSSDATSLRDRAASLSATGDIPEDQTVPPVPPLPKDLSNYKSPPQSSASLAFPSLGEDNNKGFSEESDLDRTVSLEVPNRRSSSSKHTSSLAQSYRQSQQYSPSSGNLLTSDAAVPVARTPSKKWSFSNALNIKLSSSPSSSSLKESSGLKSSSFPLSPRSANFGQRKSISKDRVPSPSTASPKESWSLIQADAMASAASLASLSSVGSGKAPRHPTKTPDRLPSRAGTASSASNHTTSALSVPQQAPLSPTSDVRRQSQKRLTPSSIPFFRRSSSQSMHIPASTTLPVASSPTQSSSQLRVKASSSPPKDYNFPSQSVPGSSQKKSSVLSLGIPSLLKGSSSRRSLHINKSDSKDSLNESKRAKDAEKSEREAAKETAKLQKEKQKKEDKDRSESRISVMMGRKRGKTLSSTDPKKPKPLELPPMQMSAITPATAQRVASLKSSSSNSSLSTPSPPTRTTTAASSRLTAQTASSAQKQAEASLRGRGQLPTIAGSPSVGPMGSHTSREPKDMPPSSLLNALIKETPTRIPRISSRTSAVGSPTLKNSGMIERRASLNVASLAPGSTDPSPTPGEASINEFGVLENGDKSTLKTVMHRQSIRGSPSSRVPRQVTATVSSAPTPRKSNRDSVTFGGLRKASIGSVASASSVAPSESHHRFSALSPSKGFKMLSPKVPLPAARSSASQSVNQGNNSASSSRQSLSTPSPSPSSIDEEELLGDEEMMHYIRRQQTKRIANGASQKELDDLLAFPDPLPPGQPSSPEVILQGNQVQHLSMFERKEILDFPSVYCIGARSKKKPASPENATNNFGYDDERGDYLVVNHDHLAYRYEIIDLLGKGSFGQVLHCRDHCTGESVAIKIIRNKKRFHHQALVEIKILDNLRKWDHEEKHHVIRMTEHFYFRSHLCIAMELLSINLYELIKANGFVGFTTALIRRFTSQMLMSLQLMRHHRIVHCDLKPENVLLRHPAKSAIKVIDFGSSCFEHEKIYTYIQSRFYRSPEVILGMNYHMAIDIWSLGCILAELYTGFPIFPGENEQEQLSCIMEVLGVPDKDFVNKSSRKRIFFDNHGGPRPVVNSKGRRRRPGTKTLAQVLRCSDEDFVDFISKCLTWDPEKRIKPQAAMRHPFVTGGRRTRVISPSPAKALLSSASFSSRKQATETPKKSQISAPTPLTARTSRTTTNAVPSTPSNSSVLSSTIGSSSRYRSSQSQGLSTSHFSSRTLNGYASAASTK</sequence>
<evidence type="ECO:0000259" key="9">
    <source>
        <dbReference type="PROSITE" id="PS50011"/>
    </source>
</evidence>
<feature type="compositionally biased region" description="Low complexity" evidence="8">
    <location>
        <begin position="786"/>
        <end position="811"/>
    </location>
</feature>
<keyword evidence="2" id="KW-0723">Serine/threonine-protein kinase</keyword>
<feature type="compositionally biased region" description="Basic and acidic residues" evidence="8">
    <location>
        <begin position="33"/>
        <end position="45"/>
    </location>
</feature>
<evidence type="ECO:0000313" key="11">
    <source>
        <dbReference type="Proteomes" id="UP000054166"/>
    </source>
</evidence>
<feature type="region of interest" description="Disordered" evidence="8">
    <location>
        <begin position="1250"/>
        <end position="1286"/>
    </location>
</feature>
<feature type="compositionally biased region" description="Acidic residues" evidence="8">
    <location>
        <begin position="161"/>
        <end position="185"/>
    </location>
</feature>
<dbReference type="STRING" id="765440.A0A0C3CDA8"/>
<dbReference type="Gene3D" id="3.30.200.20">
    <property type="entry name" value="Phosphorylase Kinase, domain 1"/>
    <property type="match status" value="1"/>
</dbReference>
<dbReference type="PROSITE" id="PS00108">
    <property type="entry name" value="PROTEIN_KINASE_ST"/>
    <property type="match status" value="1"/>
</dbReference>
<dbReference type="GO" id="GO:0005737">
    <property type="term" value="C:cytoplasm"/>
    <property type="evidence" value="ECO:0007669"/>
    <property type="project" value="TreeGrafter"/>
</dbReference>
<reference evidence="11" key="2">
    <citation type="submission" date="2015-01" db="EMBL/GenBank/DDBJ databases">
        <title>Evolutionary Origins and Diversification of the Mycorrhizal Mutualists.</title>
        <authorList>
            <consortium name="DOE Joint Genome Institute"/>
            <consortium name="Mycorrhizal Genomics Consortium"/>
            <person name="Kohler A."/>
            <person name="Kuo A."/>
            <person name="Nagy L.G."/>
            <person name="Floudas D."/>
            <person name="Copeland A."/>
            <person name="Barry K.W."/>
            <person name="Cichocki N."/>
            <person name="Veneault-Fourrey C."/>
            <person name="LaButti K."/>
            <person name="Lindquist E.A."/>
            <person name="Lipzen A."/>
            <person name="Lundell T."/>
            <person name="Morin E."/>
            <person name="Murat C."/>
            <person name="Riley R."/>
            <person name="Ohm R."/>
            <person name="Sun H."/>
            <person name="Tunlid A."/>
            <person name="Henrissat B."/>
            <person name="Grigoriev I.V."/>
            <person name="Hibbett D.S."/>
            <person name="Martin F."/>
        </authorList>
    </citation>
    <scope>NUCLEOTIDE SEQUENCE [LARGE SCALE GENOMIC DNA]</scope>
    <source>
        <strain evidence="11">F 1598</strain>
    </source>
</reference>
<feature type="compositionally biased region" description="Low complexity" evidence="8">
    <location>
        <begin position="482"/>
        <end position="497"/>
    </location>
</feature>
<organism evidence="10 11">
    <name type="scientific">Piloderma croceum (strain F 1598)</name>
    <dbReference type="NCBI Taxonomy" id="765440"/>
    <lineage>
        <taxon>Eukaryota</taxon>
        <taxon>Fungi</taxon>
        <taxon>Dikarya</taxon>
        <taxon>Basidiomycota</taxon>
        <taxon>Agaricomycotina</taxon>
        <taxon>Agaricomycetes</taxon>
        <taxon>Agaricomycetidae</taxon>
        <taxon>Atheliales</taxon>
        <taxon>Atheliaceae</taxon>
        <taxon>Piloderma</taxon>
    </lineage>
</organism>
<dbReference type="InterPro" id="IPR000719">
    <property type="entry name" value="Prot_kinase_dom"/>
</dbReference>
<proteinExistence type="inferred from homology"/>
<feature type="compositionally biased region" description="Low complexity" evidence="8">
    <location>
        <begin position="737"/>
        <end position="757"/>
    </location>
</feature>
<feature type="compositionally biased region" description="Basic and acidic residues" evidence="8">
    <location>
        <begin position="530"/>
        <end position="540"/>
    </location>
</feature>
<gene>
    <name evidence="10" type="ORF">PILCRDRAFT_4091</name>
</gene>
<feature type="region of interest" description="Disordered" evidence="8">
    <location>
        <begin position="1797"/>
        <end position="1882"/>
    </location>
</feature>
<dbReference type="Proteomes" id="UP000054166">
    <property type="component" value="Unassembled WGS sequence"/>
</dbReference>
<feature type="region of interest" description="Disordered" evidence="8">
    <location>
        <begin position="786"/>
        <end position="840"/>
    </location>
</feature>
<dbReference type="InParanoid" id="A0A0C3CDA8"/>
<evidence type="ECO:0000256" key="3">
    <source>
        <dbReference type="ARBA" id="ARBA00022679"/>
    </source>
</evidence>
<reference evidence="10 11" key="1">
    <citation type="submission" date="2014-04" db="EMBL/GenBank/DDBJ databases">
        <authorList>
            <consortium name="DOE Joint Genome Institute"/>
            <person name="Kuo A."/>
            <person name="Tarkka M."/>
            <person name="Buscot F."/>
            <person name="Kohler A."/>
            <person name="Nagy L.G."/>
            <person name="Floudas D."/>
            <person name="Copeland A."/>
            <person name="Barry K.W."/>
            <person name="Cichocki N."/>
            <person name="Veneault-Fourrey C."/>
            <person name="LaButti K."/>
            <person name="Lindquist E.A."/>
            <person name="Lipzen A."/>
            <person name="Lundell T."/>
            <person name="Morin E."/>
            <person name="Murat C."/>
            <person name="Sun H."/>
            <person name="Tunlid A."/>
            <person name="Henrissat B."/>
            <person name="Grigoriev I.V."/>
            <person name="Hibbett D.S."/>
            <person name="Martin F."/>
            <person name="Nordberg H.P."/>
            <person name="Cantor M.N."/>
            <person name="Hua S.X."/>
        </authorList>
    </citation>
    <scope>NUCLEOTIDE SEQUENCE [LARGE SCALE GENOMIC DNA]</scope>
    <source>
        <strain evidence="10 11">F 1598</strain>
    </source>
</reference>
<feature type="compositionally biased region" description="Polar residues" evidence="8">
    <location>
        <begin position="691"/>
        <end position="701"/>
    </location>
</feature>
<feature type="compositionally biased region" description="Low complexity" evidence="8">
    <location>
        <begin position="881"/>
        <end position="894"/>
    </location>
</feature>
<dbReference type="EMBL" id="KN832979">
    <property type="protein sequence ID" value="KIM87677.1"/>
    <property type="molecule type" value="Genomic_DNA"/>
</dbReference>
<dbReference type="InterPro" id="IPR008271">
    <property type="entry name" value="Ser/Thr_kinase_AS"/>
</dbReference>
<dbReference type="GO" id="GO:0005856">
    <property type="term" value="C:cytoskeleton"/>
    <property type="evidence" value="ECO:0007669"/>
    <property type="project" value="TreeGrafter"/>
</dbReference>
<name>A0A0C3CDA8_PILCF</name>
<evidence type="ECO:0000256" key="7">
    <source>
        <dbReference type="PROSITE-ProRule" id="PRU10141"/>
    </source>
</evidence>
<feature type="compositionally biased region" description="Polar residues" evidence="8">
    <location>
        <begin position="1186"/>
        <end position="1199"/>
    </location>
</feature>
<evidence type="ECO:0000256" key="5">
    <source>
        <dbReference type="ARBA" id="ARBA00022777"/>
    </source>
</evidence>
<dbReference type="CDD" id="cd14210">
    <property type="entry name" value="PKc_DYRK"/>
    <property type="match status" value="1"/>
</dbReference>
<feature type="compositionally biased region" description="Polar residues" evidence="8">
    <location>
        <begin position="561"/>
        <end position="575"/>
    </location>
</feature>
<feature type="compositionally biased region" description="Polar residues" evidence="8">
    <location>
        <begin position="411"/>
        <end position="426"/>
    </location>
</feature>
<comment type="similarity">
    <text evidence="1">Belongs to the protein kinase superfamily. CMGC Ser/Thr protein kinase family. MNB/DYRK subfamily.</text>
</comment>
<evidence type="ECO:0000256" key="2">
    <source>
        <dbReference type="ARBA" id="ARBA00022527"/>
    </source>
</evidence>
<dbReference type="OrthoDB" id="9332038at2759"/>
<feature type="region of interest" description="Disordered" evidence="8">
    <location>
        <begin position="852"/>
        <end position="1203"/>
    </location>
</feature>
<evidence type="ECO:0000256" key="4">
    <source>
        <dbReference type="ARBA" id="ARBA00022741"/>
    </source>
</evidence>
<dbReference type="FunFam" id="3.30.200.20:FF:000087">
    <property type="entry name" value="Dual specificity tyrosine-phosphorylation-regulated kinase 1A"/>
    <property type="match status" value="1"/>
</dbReference>
<feature type="compositionally biased region" description="Polar residues" evidence="8">
    <location>
        <begin position="895"/>
        <end position="905"/>
    </location>
</feature>
<feature type="compositionally biased region" description="Basic and acidic residues" evidence="8">
    <location>
        <begin position="345"/>
        <end position="356"/>
    </location>
</feature>
<dbReference type="Pfam" id="PF00069">
    <property type="entry name" value="Pkinase"/>
    <property type="match status" value="1"/>
</dbReference>
<evidence type="ECO:0000313" key="10">
    <source>
        <dbReference type="EMBL" id="KIM87677.1"/>
    </source>
</evidence>
<feature type="region of interest" description="Disordered" evidence="8">
    <location>
        <begin position="1299"/>
        <end position="1365"/>
    </location>
</feature>
<feature type="compositionally biased region" description="Polar residues" evidence="8">
    <location>
        <begin position="1864"/>
        <end position="1882"/>
    </location>
</feature>
<feature type="compositionally biased region" description="Low complexity" evidence="8">
    <location>
        <begin position="1818"/>
        <end position="1863"/>
    </location>
</feature>
<feature type="compositionally biased region" description="Low complexity" evidence="8">
    <location>
        <begin position="917"/>
        <end position="930"/>
    </location>
</feature>
<protein>
    <recommendedName>
        <fullName evidence="9">Protein kinase domain-containing protein</fullName>
    </recommendedName>
</protein>
<dbReference type="PROSITE" id="PS50011">
    <property type="entry name" value="PROTEIN_KINASE_DOM"/>
    <property type="match status" value="1"/>
</dbReference>
<feature type="compositionally biased region" description="Basic and acidic residues" evidence="8">
    <location>
        <begin position="1002"/>
        <end position="1048"/>
    </location>
</feature>
<feature type="compositionally biased region" description="Polar residues" evidence="8">
    <location>
        <begin position="613"/>
        <end position="658"/>
    </location>
</feature>
<dbReference type="GO" id="GO:0004674">
    <property type="term" value="F:protein serine/threonine kinase activity"/>
    <property type="evidence" value="ECO:0007669"/>
    <property type="project" value="UniProtKB-KW"/>
</dbReference>
<feature type="compositionally biased region" description="Polar residues" evidence="8">
    <location>
        <begin position="1253"/>
        <end position="1273"/>
    </location>
</feature>
<keyword evidence="3" id="KW-0808">Transferase</keyword>
<dbReference type="InterPro" id="IPR017441">
    <property type="entry name" value="Protein_kinase_ATP_BS"/>
</dbReference>
<dbReference type="PANTHER" id="PTHR24058:SF22">
    <property type="entry name" value="DUAL SPECIFICITY TYROSINE-PHOSPHORYLATION-REGULATED KINASE 4"/>
    <property type="match status" value="1"/>
</dbReference>
<accession>A0A0C3CDA8</accession>
<dbReference type="PROSITE" id="PS00107">
    <property type="entry name" value="PROTEIN_KINASE_ATP"/>
    <property type="match status" value="1"/>
</dbReference>
<feature type="compositionally biased region" description="Polar residues" evidence="8">
    <location>
        <begin position="583"/>
        <end position="592"/>
    </location>
</feature>
<feature type="compositionally biased region" description="Polar residues" evidence="8">
    <location>
        <begin position="935"/>
        <end position="982"/>
    </location>
</feature>
<evidence type="ECO:0000256" key="1">
    <source>
        <dbReference type="ARBA" id="ARBA00008867"/>
    </source>
</evidence>
<feature type="compositionally biased region" description="Low complexity" evidence="8">
    <location>
        <begin position="597"/>
        <end position="612"/>
    </location>
</feature>
<feature type="compositionally biased region" description="Polar residues" evidence="8">
    <location>
        <begin position="1334"/>
        <end position="1345"/>
    </location>
</feature>
<feature type="binding site" evidence="7">
    <location>
        <position position="1511"/>
    </location>
    <ligand>
        <name>ATP</name>
        <dbReference type="ChEBI" id="CHEBI:30616"/>
    </ligand>
</feature>
<keyword evidence="11" id="KW-1185">Reference proteome</keyword>
<keyword evidence="6 7" id="KW-0067">ATP-binding</keyword>
<evidence type="ECO:0000256" key="8">
    <source>
        <dbReference type="SAM" id="MobiDB-lite"/>
    </source>
</evidence>
<feature type="domain" description="Protein kinase" evidence="9">
    <location>
        <begin position="1482"/>
        <end position="1778"/>
    </location>
</feature>
<dbReference type="SMART" id="SM00220">
    <property type="entry name" value="S_TKc"/>
    <property type="match status" value="1"/>
</dbReference>
<keyword evidence="5" id="KW-0418">Kinase</keyword>
<dbReference type="HOGENOM" id="CLU_000288_122_0_1"/>
<feature type="compositionally biased region" description="Low complexity" evidence="8">
    <location>
        <begin position="1346"/>
        <end position="1363"/>
    </location>
</feature>
<feature type="compositionally biased region" description="Low complexity" evidence="8">
    <location>
        <begin position="259"/>
        <end position="276"/>
    </location>
</feature>
<feature type="region of interest" description="Disordered" evidence="8">
    <location>
        <begin position="141"/>
        <end position="761"/>
    </location>
</feature>
<dbReference type="GO" id="GO:0005524">
    <property type="term" value="F:ATP binding"/>
    <property type="evidence" value="ECO:0007669"/>
    <property type="project" value="UniProtKB-UniRule"/>
</dbReference>
<evidence type="ECO:0000256" key="6">
    <source>
        <dbReference type="ARBA" id="ARBA00022840"/>
    </source>
</evidence>
<dbReference type="PANTHER" id="PTHR24058">
    <property type="entry name" value="DUAL SPECIFICITY PROTEIN KINASE"/>
    <property type="match status" value="1"/>
</dbReference>
<dbReference type="Gene3D" id="1.10.510.10">
    <property type="entry name" value="Transferase(Phosphotransferase) domain 1"/>
    <property type="match status" value="1"/>
</dbReference>